<sequence>MPKRLTLVNSQRPRQNVTLASILPIKTKVTLAGCY</sequence>
<reference evidence="1" key="1">
    <citation type="submission" date="2014-11" db="EMBL/GenBank/DDBJ databases">
        <authorList>
            <person name="Amaro Gonzalez C."/>
        </authorList>
    </citation>
    <scope>NUCLEOTIDE SEQUENCE</scope>
</reference>
<dbReference type="EMBL" id="GBXM01039111">
    <property type="protein sequence ID" value="JAH69466.1"/>
    <property type="molecule type" value="Transcribed_RNA"/>
</dbReference>
<organism evidence="1">
    <name type="scientific">Anguilla anguilla</name>
    <name type="common">European freshwater eel</name>
    <name type="synonym">Muraena anguilla</name>
    <dbReference type="NCBI Taxonomy" id="7936"/>
    <lineage>
        <taxon>Eukaryota</taxon>
        <taxon>Metazoa</taxon>
        <taxon>Chordata</taxon>
        <taxon>Craniata</taxon>
        <taxon>Vertebrata</taxon>
        <taxon>Euteleostomi</taxon>
        <taxon>Actinopterygii</taxon>
        <taxon>Neopterygii</taxon>
        <taxon>Teleostei</taxon>
        <taxon>Anguilliformes</taxon>
        <taxon>Anguillidae</taxon>
        <taxon>Anguilla</taxon>
    </lineage>
</organism>
<reference evidence="1" key="2">
    <citation type="journal article" date="2015" name="Fish Shellfish Immunol.">
        <title>Early steps in the European eel (Anguilla anguilla)-Vibrio vulnificus interaction in the gills: Role of the RtxA13 toxin.</title>
        <authorList>
            <person name="Callol A."/>
            <person name="Pajuelo D."/>
            <person name="Ebbesson L."/>
            <person name="Teles M."/>
            <person name="MacKenzie S."/>
            <person name="Amaro C."/>
        </authorList>
    </citation>
    <scope>NUCLEOTIDE SEQUENCE</scope>
</reference>
<evidence type="ECO:0000313" key="1">
    <source>
        <dbReference type="EMBL" id="JAH69466.1"/>
    </source>
</evidence>
<dbReference type="AlphaFoldDB" id="A0A0E9UUP3"/>
<name>A0A0E9UUP3_ANGAN</name>
<protein>
    <submittedName>
        <fullName evidence="1">Uncharacterized protein</fullName>
    </submittedName>
</protein>
<accession>A0A0E9UUP3</accession>
<proteinExistence type="predicted"/>